<protein>
    <recommendedName>
        <fullName evidence="5">Zinc finger GRF-type domain-containing protein</fullName>
    </recommendedName>
</protein>
<accession>I1P710</accession>
<evidence type="ECO:0000256" key="2">
    <source>
        <dbReference type="SAM" id="Phobius"/>
    </source>
</evidence>
<dbReference type="AlphaFoldDB" id="I1P710"/>
<dbReference type="HOGENOM" id="CLU_1463466_0_0_1"/>
<keyword evidence="2" id="KW-0812">Transmembrane</keyword>
<proteinExistence type="predicted"/>
<evidence type="ECO:0008006" key="5">
    <source>
        <dbReference type="Google" id="ProtNLM"/>
    </source>
</evidence>
<feature type="coiled-coil region" evidence="1">
    <location>
        <begin position="96"/>
        <end position="148"/>
    </location>
</feature>
<organism evidence="3 4">
    <name type="scientific">Oryza glaberrima</name>
    <name type="common">African rice</name>
    <dbReference type="NCBI Taxonomy" id="4538"/>
    <lineage>
        <taxon>Eukaryota</taxon>
        <taxon>Viridiplantae</taxon>
        <taxon>Streptophyta</taxon>
        <taxon>Embryophyta</taxon>
        <taxon>Tracheophyta</taxon>
        <taxon>Spermatophyta</taxon>
        <taxon>Magnoliopsida</taxon>
        <taxon>Liliopsida</taxon>
        <taxon>Poales</taxon>
        <taxon>Poaceae</taxon>
        <taxon>BOP clade</taxon>
        <taxon>Oryzoideae</taxon>
        <taxon>Oryzeae</taxon>
        <taxon>Oryzinae</taxon>
        <taxon>Oryza</taxon>
    </lineage>
</organism>
<dbReference type="OMA" id="VQCGKEP"/>
<keyword evidence="1" id="KW-0175">Coiled coil</keyword>
<reference evidence="3" key="1">
    <citation type="submission" date="2015-06" db="UniProtKB">
        <authorList>
            <consortium name="EnsemblPlants"/>
        </authorList>
    </citation>
    <scope>IDENTIFICATION</scope>
</reference>
<feature type="transmembrane region" description="Helical" evidence="2">
    <location>
        <begin position="151"/>
        <end position="167"/>
    </location>
</feature>
<sequence>MAGRGSPIHSTGSSGCSFQRTRAAASSAPWLRCACGKAAAVNKSNTPRNPGRRWIQCGKEPKCCSLWIWEDLLNEYVEEMVAYSHAGEDDGLRDMLRQLAEEHKEERSRMQGLVEANHRQMQSIYQQLNDSKKKCEQLKKMLKEEKCSRSRQLYVMLFLLAIIMYFYDKSGSSRYKLILCVCSKS</sequence>
<dbReference type="Gramene" id="ORGLA03G0015600.1">
    <property type="protein sequence ID" value="ORGLA03G0015600.1"/>
    <property type="gene ID" value="ORGLA03G0015600"/>
</dbReference>
<keyword evidence="2" id="KW-1133">Transmembrane helix</keyword>
<dbReference type="Proteomes" id="UP000007306">
    <property type="component" value="Chromosome 3"/>
</dbReference>
<keyword evidence="2" id="KW-0472">Membrane</keyword>
<evidence type="ECO:0000256" key="1">
    <source>
        <dbReference type="SAM" id="Coils"/>
    </source>
</evidence>
<dbReference type="EnsemblPlants" id="ORGLA03G0015600.1">
    <property type="protein sequence ID" value="ORGLA03G0015600.1"/>
    <property type="gene ID" value="ORGLA03G0015600"/>
</dbReference>
<reference evidence="3 4" key="2">
    <citation type="submission" date="2018-04" db="EMBL/GenBank/DDBJ databases">
        <title>OglaRS2 (Oryza glaberrima Reference Sequence Version 2).</title>
        <authorList>
            <person name="Zhang J."/>
            <person name="Kudrna D."/>
            <person name="Lee S."/>
            <person name="Talag J."/>
            <person name="Rajasekar S."/>
            <person name="Wing R.A."/>
        </authorList>
    </citation>
    <scope>NUCLEOTIDE SEQUENCE [LARGE SCALE GENOMIC DNA]</scope>
    <source>
        <strain evidence="3 4">cv. IRGC 96717</strain>
    </source>
</reference>
<dbReference type="PROSITE" id="PS51257">
    <property type="entry name" value="PROKAR_LIPOPROTEIN"/>
    <property type="match status" value="1"/>
</dbReference>
<name>I1P710_ORYGL</name>
<evidence type="ECO:0000313" key="3">
    <source>
        <dbReference type="EnsemblPlants" id="ORGLA03G0015600.1"/>
    </source>
</evidence>
<evidence type="ECO:0000313" key="4">
    <source>
        <dbReference type="Proteomes" id="UP000007306"/>
    </source>
</evidence>
<keyword evidence="4" id="KW-1185">Reference proteome</keyword>